<dbReference type="AlphaFoldDB" id="A0A6J1J5R8"/>
<dbReference type="InterPro" id="IPR023393">
    <property type="entry name" value="START-like_dom_sf"/>
</dbReference>
<keyword evidence="3" id="KW-1185">Reference proteome</keyword>
<feature type="domain" description="Bet v I/Major latex protein" evidence="2">
    <location>
        <begin position="2"/>
        <end position="153"/>
    </location>
</feature>
<dbReference type="SUPFAM" id="SSF55961">
    <property type="entry name" value="Bet v1-like"/>
    <property type="match status" value="2"/>
</dbReference>
<dbReference type="InterPro" id="IPR052006">
    <property type="entry name" value="MLP-like"/>
</dbReference>
<proteinExistence type="inferred from homology"/>
<dbReference type="PANTHER" id="PTHR31338">
    <property type="entry name" value="POLYKETIDE CYCLASE/DEHYDRASE AND LIPID TRANSPORT SUPERFAMILY PROTEIN"/>
    <property type="match status" value="1"/>
</dbReference>
<comment type="similarity">
    <text evidence="1">Belongs to the MLP family.</text>
</comment>
<dbReference type="OrthoDB" id="1858121at2759"/>
<dbReference type="PANTHER" id="PTHR31338:SF16">
    <property type="entry name" value="POLYKETIDE CYCLASE_DEHYDRASE AND LIPID TRANSPORT SUPERFAMILY PROTEIN"/>
    <property type="match status" value="1"/>
</dbReference>
<sequence length="321" mass="37166">MSQSESIWGKVQLKSSPEKFYGFFRNHMGDLVHLFPDHFQSFHFVEGQNFEDGSVVHWKYNLRFPEAAKVRMRVMDEARTIIYEVLEGDVLKQYKVFRAKLETVSGDLKKVGGSFAKWTVEYEKAHQNVPSPESYMELALKVSKGFDAYLYRNYFKFVSHQKKMSKSDSIWAKIDLKSSPEKFYGFFRNHLGDLVNLFPENYRSIQLVEGQHFSGGNVVLFKFQFGFGHQLRVEKWAIRALDDVKKYIIYEAVEGDVLKQFKVLRVKVEAVNGGSTKVGGGNFTKWTVEFEKANQNVASPQNYLELFVKISKGVDAYFSKN</sequence>
<dbReference type="KEGG" id="cmax:111482001"/>
<protein>
    <submittedName>
        <fullName evidence="4">MLP-like protein 34</fullName>
    </submittedName>
</protein>
<evidence type="ECO:0000313" key="3">
    <source>
        <dbReference type="Proteomes" id="UP000504608"/>
    </source>
</evidence>
<dbReference type="GeneID" id="111482001"/>
<accession>A0A6J1J5R8</accession>
<feature type="domain" description="Bet v I/Major latex protein" evidence="2">
    <location>
        <begin position="165"/>
        <end position="321"/>
    </location>
</feature>
<dbReference type="Pfam" id="PF00407">
    <property type="entry name" value="Bet_v_1"/>
    <property type="match status" value="2"/>
</dbReference>
<gene>
    <name evidence="4" type="primary">LOC111482001</name>
</gene>
<reference evidence="4" key="1">
    <citation type="submission" date="2025-08" db="UniProtKB">
        <authorList>
            <consortium name="RefSeq"/>
        </authorList>
    </citation>
    <scope>IDENTIFICATION</scope>
    <source>
        <tissue evidence="4">Young leaves</tissue>
    </source>
</reference>
<name>A0A6J1J5R8_CUCMA</name>
<dbReference type="SMART" id="SM01037">
    <property type="entry name" value="Bet_v_1"/>
    <property type="match status" value="2"/>
</dbReference>
<dbReference type="InterPro" id="IPR000916">
    <property type="entry name" value="Bet_v_I/MLP"/>
</dbReference>
<evidence type="ECO:0000259" key="2">
    <source>
        <dbReference type="SMART" id="SM01037"/>
    </source>
</evidence>
<evidence type="ECO:0000256" key="1">
    <source>
        <dbReference type="ARBA" id="ARBA00038242"/>
    </source>
</evidence>
<organism evidence="3 4">
    <name type="scientific">Cucurbita maxima</name>
    <name type="common">Pumpkin</name>
    <name type="synonym">Winter squash</name>
    <dbReference type="NCBI Taxonomy" id="3661"/>
    <lineage>
        <taxon>Eukaryota</taxon>
        <taxon>Viridiplantae</taxon>
        <taxon>Streptophyta</taxon>
        <taxon>Embryophyta</taxon>
        <taxon>Tracheophyta</taxon>
        <taxon>Spermatophyta</taxon>
        <taxon>Magnoliopsida</taxon>
        <taxon>eudicotyledons</taxon>
        <taxon>Gunneridae</taxon>
        <taxon>Pentapetalae</taxon>
        <taxon>rosids</taxon>
        <taxon>fabids</taxon>
        <taxon>Cucurbitales</taxon>
        <taxon>Cucurbitaceae</taxon>
        <taxon>Cucurbiteae</taxon>
        <taxon>Cucurbita</taxon>
    </lineage>
</organism>
<dbReference type="Proteomes" id="UP000504608">
    <property type="component" value="Unplaced"/>
</dbReference>
<dbReference type="RefSeq" id="XP_022983395.1">
    <property type="nucleotide sequence ID" value="XM_023127627.1"/>
</dbReference>
<dbReference type="GO" id="GO:0006952">
    <property type="term" value="P:defense response"/>
    <property type="evidence" value="ECO:0007669"/>
    <property type="project" value="InterPro"/>
</dbReference>
<dbReference type="Gene3D" id="3.30.530.20">
    <property type="match status" value="2"/>
</dbReference>
<evidence type="ECO:0000313" key="4">
    <source>
        <dbReference type="RefSeq" id="XP_022983395.1"/>
    </source>
</evidence>